<feature type="region of interest" description="Disordered" evidence="1">
    <location>
        <begin position="1"/>
        <end position="20"/>
    </location>
</feature>
<sequence>MLRTGREQKSSAPRCQAPETGCGRINAPHGTELYIDRWAQKMPTAMLANLVACFKCLTLQI</sequence>
<dbReference type="Proteomes" id="UP000006044">
    <property type="component" value="Unassembled WGS sequence"/>
</dbReference>
<comment type="caution">
    <text evidence="2">The sequence shown here is derived from an EMBL/GenBank/DDBJ whole genome shotgun (WGS) entry which is preliminary data.</text>
</comment>
<evidence type="ECO:0000256" key="1">
    <source>
        <dbReference type="SAM" id="MobiDB-lite"/>
    </source>
</evidence>
<evidence type="ECO:0000313" key="2">
    <source>
        <dbReference type="EMBL" id="EJZ64722.1"/>
    </source>
</evidence>
<dbReference type="STRING" id="742726.HMPREF9448_01204"/>
<accession>K0WZY2</accession>
<keyword evidence="3" id="KW-1185">Reference proteome</keyword>
<organism evidence="2 3">
    <name type="scientific">Barnesiella intestinihominis YIT 11860</name>
    <dbReference type="NCBI Taxonomy" id="742726"/>
    <lineage>
        <taxon>Bacteria</taxon>
        <taxon>Pseudomonadati</taxon>
        <taxon>Bacteroidota</taxon>
        <taxon>Bacteroidia</taxon>
        <taxon>Bacteroidales</taxon>
        <taxon>Barnesiellaceae</taxon>
        <taxon>Barnesiella</taxon>
    </lineage>
</organism>
<dbReference type="AlphaFoldDB" id="K0WZY2"/>
<gene>
    <name evidence="2" type="ORF">HMPREF9448_01204</name>
</gene>
<dbReference type="HOGENOM" id="CLU_2913120_0_0_10"/>
<reference evidence="2 3" key="1">
    <citation type="submission" date="2012-08" db="EMBL/GenBank/DDBJ databases">
        <title>The Genome Sequence of Barnesiella intestinihominis YIT 11860.</title>
        <authorList>
            <consortium name="The Broad Institute Genome Sequencing Platform"/>
            <person name="Earl A."/>
            <person name="Ward D."/>
            <person name="Feldgarden M."/>
            <person name="Gevers D."/>
            <person name="Morotomi M."/>
            <person name="Walker B."/>
            <person name="Young S.K."/>
            <person name="Zeng Q."/>
            <person name="Gargeya S."/>
            <person name="Fitzgerald M."/>
            <person name="Haas B."/>
            <person name="Abouelleil A."/>
            <person name="Alvarado L."/>
            <person name="Arachchi H.M."/>
            <person name="Berlin A.M."/>
            <person name="Chapman S.B."/>
            <person name="Goldberg J."/>
            <person name="Griggs A."/>
            <person name="Gujja S."/>
            <person name="Hansen M."/>
            <person name="Howarth C."/>
            <person name="Imamovic A."/>
            <person name="Larimer J."/>
            <person name="McCowen C."/>
            <person name="Montmayeur A."/>
            <person name="Murphy C."/>
            <person name="Neiman D."/>
            <person name="Pearson M."/>
            <person name="Priest M."/>
            <person name="Roberts A."/>
            <person name="Saif S."/>
            <person name="Shea T."/>
            <person name="Sisk P."/>
            <person name="Sykes S."/>
            <person name="Wortman J."/>
            <person name="Nusbaum C."/>
            <person name="Birren B."/>
        </authorList>
    </citation>
    <scope>NUCLEOTIDE SEQUENCE [LARGE SCALE GENOMIC DNA]</scope>
    <source>
        <strain evidence="2 3">YIT 11860</strain>
    </source>
</reference>
<evidence type="ECO:0000313" key="3">
    <source>
        <dbReference type="Proteomes" id="UP000006044"/>
    </source>
</evidence>
<dbReference type="EMBL" id="ADLE01000008">
    <property type="protein sequence ID" value="EJZ64722.1"/>
    <property type="molecule type" value="Genomic_DNA"/>
</dbReference>
<proteinExistence type="predicted"/>
<name>K0WZY2_9BACT</name>
<protein>
    <submittedName>
        <fullName evidence="2">Uncharacterized protein</fullName>
    </submittedName>
</protein>